<sequence length="124" mass="14831">MDEENEEMNIGINTRVVINAFVWLQIFNDIISSFQCKIPLYFSTLYFVIQFFIINRIPEHRAWRFEAVVLASFVFCHLCAKGATIFQIDVDADRELLFTGKRNIHLVFLFIIRLFRDRFREDDD</sequence>
<gene>
    <name evidence="2" type="ORF">TNCT_73091</name>
</gene>
<evidence type="ECO:0000313" key="3">
    <source>
        <dbReference type="Proteomes" id="UP000887116"/>
    </source>
</evidence>
<accession>A0A8X6KVY3</accession>
<protein>
    <submittedName>
        <fullName evidence="2">Uncharacterized protein</fullName>
    </submittedName>
</protein>
<dbReference type="Proteomes" id="UP000887116">
    <property type="component" value="Unassembled WGS sequence"/>
</dbReference>
<keyword evidence="3" id="KW-1185">Reference proteome</keyword>
<keyword evidence="1" id="KW-1133">Transmembrane helix</keyword>
<dbReference type="AlphaFoldDB" id="A0A8X6KVY3"/>
<evidence type="ECO:0000256" key="1">
    <source>
        <dbReference type="SAM" id="Phobius"/>
    </source>
</evidence>
<name>A0A8X6KVY3_TRICU</name>
<comment type="caution">
    <text evidence="2">The sequence shown here is derived from an EMBL/GenBank/DDBJ whole genome shotgun (WGS) entry which is preliminary data.</text>
</comment>
<reference evidence="2" key="1">
    <citation type="submission" date="2020-07" db="EMBL/GenBank/DDBJ databases">
        <title>Multicomponent nature underlies the extraordinary mechanical properties of spider dragline silk.</title>
        <authorList>
            <person name="Kono N."/>
            <person name="Nakamura H."/>
            <person name="Mori M."/>
            <person name="Yoshida Y."/>
            <person name="Ohtoshi R."/>
            <person name="Malay A.D."/>
            <person name="Moran D.A.P."/>
            <person name="Tomita M."/>
            <person name="Numata K."/>
            <person name="Arakawa K."/>
        </authorList>
    </citation>
    <scope>NUCLEOTIDE SEQUENCE</scope>
</reference>
<keyword evidence="1" id="KW-0812">Transmembrane</keyword>
<organism evidence="2 3">
    <name type="scientific">Trichonephila clavata</name>
    <name type="common">Joro spider</name>
    <name type="synonym">Nephila clavata</name>
    <dbReference type="NCBI Taxonomy" id="2740835"/>
    <lineage>
        <taxon>Eukaryota</taxon>
        <taxon>Metazoa</taxon>
        <taxon>Ecdysozoa</taxon>
        <taxon>Arthropoda</taxon>
        <taxon>Chelicerata</taxon>
        <taxon>Arachnida</taxon>
        <taxon>Araneae</taxon>
        <taxon>Araneomorphae</taxon>
        <taxon>Entelegynae</taxon>
        <taxon>Araneoidea</taxon>
        <taxon>Nephilidae</taxon>
        <taxon>Trichonephila</taxon>
    </lineage>
</organism>
<feature type="transmembrane region" description="Helical" evidence="1">
    <location>
        <begin position="67"/>
        <end position="90"/>
    </location>
</feature>
<feature type="transmembrane region" description="Helical" evidence="1">
    <location>
        <begin position="38"/>
        <end position="55"/>
    </location>
</feature>
<keyword evidence="1" id="KW-0472">Membrane</keyword>
<evidence type="ECO:0000313" key="2">
    <source>
        <dbReference type="EMBL" id="GFQ88565.1"/>
    </source>
</evidence>
<proteinExistence type="predicted"/>
<dbReference type="EMBL" id="BMAO01013389">
    <property type="protein sequence ID" value="GFQ88565.1"/>
    <property type="molecule type" value="Genomic_DNA"/>
</dbReference>